<dbReference type="EMBL" id="CP104013">
    <property type="protein sequence ID" value="UYP45746.1"/>
    <property type="molecule type" value="Genomic_DNA"/>
</dbReference>
<proteinExistence type="inferred from homology"/>
<accession>A0ABY6HQG5</accession>
<keyword evidence="7" id="KW-1185">Reference proteome</keyword>
<dbReference type="Proteomes" id="UP001208689">
    <property type="component" value="Chromosome"/>
</dbReference>
<dbReference type="InterPro" id="IPR017678">
    <property type="entry name" value="CoB/CoM_hetero-S_Rdtase_bsu"/>
</dbReference>
<evidence type="ECO:0000256" key="3">
    <source>
        <dbReference type="ARBA" id="ARBA00022994"/>
    </source>
</evidence>
<evidence type="ECO:0000256" key="2">
    <source>
        <dbReference type="ARBA" id="ARBA00010431"/>
    </source>
</evidence>
<evidence type="ECO:0000313" key="7">
    <source>
        <dbReference type="Proteomes" id="UP001208689"/>
    </source>
</evidence>
<comment type="similarity">
    <text evidence="2">Belongs to the HdrB family.</text>
</comment>
<dbReference type="PANTHER" id="PTHR42947">
    <property type="entry name" value="COB--COM HETERODISULFIDE REDUCTASE SUBUNIT B 1"/>
    <property type="match status" value="1"/>
</dbReference>
<keyword evidence="4 6" id="KW-0560">Oxidoreductase</keyword>
<comment type="pathway">
    <text evidence="1">Cofactor metabolism; coenzyme M-coenzyme B heterodisulfide reduction; coenzyme B and coenzyme M from coenzyme M-coenzyme B heterodisulfide: step 1/1.</text>
</comment>
<feature type="domain" description="Cysteine-rich" evidence="5">
    <location>
        <begin position="160"/>
        <end position="251"/>
    </location>
</feature>
<dbReference type="InterPro" id="IPR051278">
    <property type="entry name" value="HdrB/HdrD_reductase"/>
</dbReference>
<dbReference type="EC" id="1.8.98.5" evidence="6"/>
<evidence type="ECO:0000256" key="4">
    <source>
        <dbReference type="ARBA" id="ARBA00023002"/>
    </source>
</evidence>
<dbReference type="NCBIfam" id="TIGR03288">
    <property type="entry name" value="CoB_CoM_SS_B"/>
    <property type="match status" value="1"/>
</dbReference>
<feature type="domain" description="Cysteine-rich" evidence="5">
    <location>
        <begin position="17"/>
        <end position="98"/>
    </location>
</feature>
<dbReference type="GO" id="GO:0016491">
    <property type="term" value="F:oxidoreductase activity"/>
    <property type="evidence" value="ECO:0007669"/>
    <property type="project" value="UniProtKB-KW"/>
</dbReference>
<protein>
    <submittedName>
        <fullName evidence="6">H(2):CoB-CoM heterodisulfide,ferredoxin reductase subunit B</fullName>
        <ecNumber evidence="6">1.8.98.5</ecNumber>
    </submittedName>
</protein>
<keyword evidence="3" id="KW-0484">Methanogenesis</keyword>
<evidence type="ECO:0000259" key="5">
    <source>
        <dbReference type="Pfam" id="PF02754"/>
    </source>
</evidence>
<reference evidence="6" key="1">
    <citation type="submission" date="2022-09" db="EMBL/GenBank/DDBJ databases">
        <title>Actin cytoskeleton and complex cell architecture in an #Asgard archaeon.</title>
        <authorList>
            <person name="Ponce Toledo R.I."/>
            <person name="Schleper C."/>
            <person name="Rodrigues Oliveira T."/>
            <person name="Wollweber F."/>
            <person name="Xu J."/>
            <person name="Rittmann S."/>
            <person name="Klingl A."/>
            <person name="Pilhofer M."/>
        </authorList>
    </citation>
    <scope>NUCLEOTIDE SEQUENCE</scope>
    <source>
        <strain evidence="6">B-35</strain>
    </source>
</reference>
<name>A0ABY6HQG5_9ARCH</name>
<gene>
    <name evidence="6" type="ORF">NEF87_002031</name>
</gene>
<sequence>MESEKISDKSSKELNYSLFLGCVIPNRYPMIERASRTLFDELNIKVDEMEGASCCPAPGVFRSVDKAMWLTVGARNINIAEQNHNDLLTLCNGCNGTLNEVDHQLKHNEELKGRVNEVLSSVGRTYTGTSKVRHIMDVLYYDIGVEKIKSLVKRKLNLNVAVHYGCHILKPAAIQVFGQDPDDPTFFDEIVEATGATSIIYRKKMMCCGAGGAVRTANKSVSSHLTLEKLREIRKAGADCIVVCCPFCQLQYDLGQLEVANLMDEGEVPFQIPVIYITQLLGLAMGIEPERLGMIKPADMKGISPFTSQDPILEKVKNMPLTEGGN</sequence>
<organism evidence="6 7">
    <name type="scientific">Candidatus Lokiarchaeum ossiferum</name>
    <dbReference type="NCBI Taxonomy" id="2951803"/>
    <lineage>
        <taxon>Archaea</taxon>
        <taxon>Promethearchaeati</taxon>
        <taxon>Promethearchaeota</taxon>
        <taxon>Promethearchaeia</taxon>
        <taxon>Promethearchaeales</taxon>
        <taxon>Promethearchaeaceae</taxon>
        <taxon>Candidatus Lokiarchaeum</taxon>
    </lineage>
</organism>
<evidence type="ECO:0000313" key="6">
    <source>
        <dbReference type="EMBL" id="UYP45746.1"/>
    </source>
</evidence>
<dbReference type="InterPro" id="IPR004017">
    <property type="entry name" value="Cys_rich_dom"/>
</dbReference>
<dbReference type="Gene3D" id="1.20.1050.140">
    <property type="match status" value="1"/>
</dbReference>
<dbReference type="Pfam" id="PF02754">
    <property type="entry name" value="CCG"/>
    <property type="match status" value="2"/>
</dbReference>
<dbReference type="PANTHER" id="PTHR42947:SF1">
    <property type="entry name" value="COB--COM HETERODISULFIDE REDUCTASE SUBUNIT B 1"/>
    <property type="match status" value="1"/>
</dbReference>
<evidence type="ECO:0000256" key="1">
    <source>
        <dbReference type="ARBA" id="ARBA00004808"/>
    </source>
</evidence>